<dbReference type="Pfam" id="PF00656">
    <property type="entry name" value="Peptidase_C14"/>
    <property type="match status" value="1"/>
</dbReference>
<organism evidence="3 4">
    <name type="scientific">Xylaria flabelliformis</name>
    <dbReference type="NCBI Taxonomy" id="2512241"/>
    <lineage>
        <taxon>Eukaryota</taxon>
        <taxon>Fungi</taxon>
        <taxon>Dikarya</taxon>
        <taxon>Ascomycota</taxon>
        <taxon>Pezizomycotina</taxon>
        <taxon>Sordariomycetes</taxon>
        <taxon>Xylariomycetidae</taxon>
        <taxon>Xylariales</taxon>
        <taxon>Xylariaceae</taxon>
        <taxon>Xylaria</taxon>
    </lineage>
</organism>
<dbReference type="Proteomes" id="UP000319160">
    <property type="component" value="Unassembled WGS sequence"/>
</dbReference>
<accession>A0A553HSG9</accession>
<comment type="caution">
    <text evidence="3">The sequence shown here is derived from an EMBL/GenBank/DDBJ whole genome shotgun (WGS) entry which is preliminary data.</text>
</comment>
<feature type="domain" description="Peptidase C14 caspase" evidence="2">
    <location>
        <begin position="9"/>
        <end position="293"/>
    </location>
</feature>
<dbReference type="OrthoDB" id="3223806at2759"/>
<sequence length="699" mass="77235">MASQGRQSKWALLIGINRYNNYIVPDLSGCLEDVDLMAAYLERLVGISNITKLTSPSTLRTQASSSARLPTYNNVVAALEELATKTQKDDFVYIHFSGHGTQLPTKFPQLNSNSQDECLVLVREDLSGNKGPVDHLRDVEFAYLLKQIANKGAIITIVMDCCHSGGACRDMSLGQNNEPSITRGVESLPEDALVARSPIRKLSDLEPFRTNHTAGSFRGASVVPHWLTSFQGVEFLAACRANQKAQEIESGDRAYRGLLTACLLSVLQDHSTHPKPLTCGMIFNLVSSRVASHPKLTSQQDVVFGGERRRVFFGTGRNAPNKTIITRITHLANKKFQIELSAGKAHGVIKTDVYAIYHPDRTFTSLMDYNSPSAVCQISQVEDFVSTALAENSVADVGVNWKAVRQSEILRKQVLARRPAKLLLPDARDVEVHLSMEALEKLVHECALIRLDDSKPFFRISSQGFDRFKISFTANVGCFESEATVEVQSQAALLSHLRHLSIYYNLLDLATASGCNGRLSVEKHGYLPHGVEIPDPCPYDPSDPPYIDGLESLAINSDPQDIQEGETICIQVRNKSLKTMFIEIIDLDPSWEAMRVYPIEGNAPIDLLPGAATIFFLEMSRSLSVPDTVQPSQIDSIIVLATTNGRENFPMKILPTLSSTPKWHGSPLTEIENTRGATGRDSAQWYAQRVDVRVLRSLD</sequence>
<evidence type="ECO:0000313" key="3">
    <source>
        <dbReference type="EMBL" id="TRX90896.1"/>
    </source>
</evidence>
<dbReference type="InterPro" id="IPR011600">
    <property type="entry name" value="Pept_C14_caspase"/>
</dbReference>
<dbReference type="GO" id="GO:0006508">
    <property type="term" value="P:proteolysis"/>
    <property type="evidence" value="ECO:0007669"/>
    <property type="project" value="InterPro"/>
</dbReference>
<gene>
    <name evidence="3" type="ORF">FHL15_008101</name>
</gene>
<keyword evidence="4" id="KW-1185">Reference proteome</keyword>
<comment type="similarity">
    <text evidence="1">Belongs to the peptidase C14B family.</text>
</comment>
<proteinExistence type="inferred from homology"/>
<dbReference type="EMBL" id="VFLP01000050">
    <property type="protein sequence ID" value="TRX90896.1"/>
    <property type="molecule type" value="Genomic_DNA"/>
</dbReference>
<evidence type="ECO:0000256" key="1">
    <source>
        <dbReference type="ARBA" id="ARBA00009005"/>
    </source>
</evidence>
<evidence type="ECO:0000313" key="4">
    <source>
        <dbReference type="Proteomes" id="UP000319160"/>
    </source>
</evidence>
<dbReference type="PANTHER" id="PTHR48104:SF30">
    <property type="entry name" value="METACASPASE-1"/>
    <property type="match status" value="1"/>
</dbReference>
<protein>
    <recommendedName>
        <fullName evidence="2">Peptidase C14 caspase domain-containing protein</fullName>
    </recommendedName>
</protein>
<dbReference type="AlphaFoldDB" id="A0A553HSG9"/>
<name>A0A553HSG9_9PEZI</name>
<dbReference type="GO" id="GO:0004197">
    <property type="term" value="F:cysteine-type endopeptidase activity"/>
    <property type="evidence" value="ECO:0007669"/>
    <property type="project" value="InterPro"/>
</dbReference>
<dbReference type="Gene3D" id="3.40.50.1460">
    <property type="match status" value="1"/>
</dbReference>
<evidence type="ECO:0000259" key="2">
    <source>
        <dbReference type="Pfam" id="PF00656"/>
    </source>
</evidence>
<dbReference type="PANTHER" id="PTHR48104">
    <property type="entry name" value="METACASPASE-4"/>
    <property type="match status" value="1"/>
</dbReference>
<dbReference type="InterPro" id="IPR050452">
    <property type="entry name" value="Metacaspase"/>
</dbReference>
<dbReference type="GO" id="GO:0005737">
    <property type="term" value="C:cytoplasm"/>
    <property type="evidence" value="ECO:0007669"/>
    <property type="project" value="TreeGrafter"/>
</dbReference>
<reference evidence="4" key="1">
    <citation type="submission" date="2019-06" db="EMBL/GenBank/DDBJ databases">
        <title>Draft genome sequence of the griseofulvin-producing fungus Xylaria cubensis strain G536.</title>
        <authorList>
            <person name="Mead M.E."/>
            <person name="Raja H.A."/>
            <person name="Steenwyk J.L."/>
            <person name="Knowles S.L."/>
            <person name="Oberlies N.H."/>
            <person name="Rokas A."/>
        </authorList>
    </citation>
    <scope>NUCLEOTIDE SEQUENCE [LARGE SCALE GENOMIC DNA]</scope>
    <source>
        <strain evidence="4">G536</strain>
    </source>
</reference>